<comment type="caution">
    <text evidence="1">The sequence shown here is derived from an EMBL/GenBank/DDBJ whole genome shotgun (WGS) entry which is preliminary data.</text>
</comment>
<name>A0A9N9IIY7_FUNMO</name>
<evidence type="ECO:0000313" key="2">
    <source>
        <dbReference type="Proteomes" id="UP000789375"/>
    </source>
</evidence>
<keyword evidence="2" id="KW-1185">Reference proteome</keyword>
<feature type="non-terminal residue" evidence="1">
    <location>
        <position position="43"/>
    </location>
</feature>
<feature type="non-terminal residue" evidence="1">
    <location>
        <position position="1"/>
    </location>
</feature>
<evidence type="ECO:0000313" key="1">
    <source>
        <dbReference type="EMBL" id="CAG8737621.1"/>
    </source>
</evidence>
<protein>
    <submittedName>
        <fullName evidence="1">7851_t:CDS:1</fullName>
    </submittedName>
</protein>
<dbReference type="Proteomes" id="UP000789375">
    <property type="component" value="Unassembled WGS sequence"/>
</dbReference>
<organism evidence="1 2">
    <name type="scientific">Funneliformis mosseae</name>
    <name type="common">Endomycorrhizal fungus</name>
    <name type="synonym">Glomus mosseae</name>
    <dbReference type="NCBI Taxonomy" id="27381"/>
    <lineage>
        <taxon>Eukaryota</taxon>
        <taxon>Fungi</taxon>
        <taxon>Fungi incertae sedis</taxon>
        <taxon>Mucoromycota</taxon>
        <taxon>Glomeromycotina</taxon>
        <taxon>Glomeromycetes</taxon>
        <taxon>Glomerales</taxon>
        <taxon>Glomeraceae</taxon>
        <taxon>Funneliformis</taxon>
    </lineage>
</organism>
<sequence length="43" mass="4756">KCIVANLIQLGLPFQEDLVIETKEVRTYLIMSSLSKLSLGSTC</sequence>
<dbReference type="EMBL" id="CAJVPP010019294">
    <property type="protein sequence ID" value="CAG8737621.1"/>
    <property type="molecule type" value="Genomic_DNA"/>
</dbReference>
<reference evidence="1" key="1">
    <citation type="submission" date="2021-06" db="EMBL/GenBank/DDBJ databases">
        <authorList>
            <person name="Kallberg Y."/>
            <person name="Tangrot J."/>
            <person name="Rosling A."/>
        </authorList>
    </citation>
    <scope>NUCLEOTIDE SEQUENCE</scope>
    <source>
        <strain evidence="1">87-6 pot B 2015</strain>
    </source>
</reference>
<gene>
    <name evidence="1" type="ORF">FMOSSE_LOCUS15975</name>
</gene>
<dbReference type="AlphaFoldDB" id="A0A9N9IIY7"/>
<proteinExistence type="predicted"/>
<accession>A0A9N9IIY7</accession>